<organism evidence="5 6">
    <name type="scientific">Actinomadura macrotermitis</name>
    <dbReference type="NCBI Taxonomy" id="2585200"/>
    <lineage>
        <taxon>Bacteria</taxon>
        <taxon>Bacillati</taxon>
        <taxon>Actinomycetota</taxon>
        <taxon>Actinomycetes</taxon>
        <taxon>Streptosporangiales</taxon>
        <taxon>Thermomonosporaceae</taxon>
        <taxon>Actinomadura</taxon>
    </lineage>
</organism>
<dbReference type="Gene3D" id="1.25.40.10">
    <property type="entry name" value="Tetratricopeptide repeat domain"/>
    <property type="match status" value="1"/>
</dbReference>
<dbReference type="InterPro" id="IPR051677">
    <property type="entry name" value="AfsR-DnrI-RedD_regulator"/>
</dbReference>
<dbReference type="GO" id="GO:0006355">
    <property type="term" value="P:regulation of DNA-templated transcription"/>
    <property type="evidence" value="ECO:0007669"/>
    <property type="project" value="TreeGrafter"/>
</dbReference>
<keyword evidence="1" id="KW-0805">Transcription regulation</keyword>
<name>A0A7K0BYC9_9ACTN</name>
<keyword evidence="2" id="KW-0804">Transcription</keyword>
<dbReference type="PANTHER" id="PTHR35807:SF1">
    <property type="entry name" value="TRANSCRIPTIONAL REGULATOR REDD"/>
    <property type="match status" value="1"/>
</dbReference>
<dbReference type="SMART" id="SM01043">
    <property type="entry name" value="BTAD"/>
    <property type="match status" value="1"/>
</dbReference>
<accession>A0A7K0BYC9</accession>
<dbReference type="Pfam" id="PF03704">
    <property type="entry name" value="BTAD"/>
    <property type="match status" value="1"/>
</dbReference>
<feature type="region of interest" description="Disordered" evidence="3">
    <location>
        <begin position="269"/>
        <end position="298"/>
    </location>
</feature>
<dbReference type="RefSeq" id="WP_153534167.1">
    <property type="nucleotide sequence ID" value="NZ_WEGH01000002.1"/>
</dbReference>
<evidence type="ECO:0000256" key="2">
    <source>
        <dbReference type="ARBA" id="ARBA00023163"/>
    </source>
</evidence>
<dbReference type="InterPro" id="IPR005158">
    <property type="entry name" value="BTAD"/>
</dbReference>
<dbReference type="SUPFAM" id="SSF48452">
    <property type="entry name" value="TPR-like"/>
    <property type="match status" value="1"/>
</dbReference>
<dbReference type="GO" id="GO:0003677">
    <property type="term" value="F:DNA binding"/>
    <property type="evidence" value="ECO:0007669"/>
    <property type="project" value="TreeGrafter"/>
</dbReference>
<protein>
    <recommendedName>
        <fullName evidence="4">Bacterial transcriptional activator domain-containing protein</fullName>
    </recommendedName>
</protein>
<evidence type="ECO:0000256" key="3">
    <source>
        <dbReference type="SAM" id="MobiDB-lite"/>
    </source>
</evidence>
<feature type="domain" description="Bacterial transcriptional activator" evidence="4">
    <location>
        <begin position="115"/>
        <end position="268"/>
    </location>
</feature>
<evidence type="ECO:0000313" key="5">
    <source>
        <dbReference type="EMBL" id="MQY05862.1"/>
    </source>
</evidence>
<evidence type="ECO:0000313" key="6">
    <source>
        <dbReference type="Proteomes" id="UP000487268"/>
    </source>
</evidence>
<dbReference type="AlphaFoldDB" id="A0A7K0BYC9"/>
<comment type="caution">
    <text evidence="5">The sequence shown here is derived from an EMBL/GenBank/DDBJ whole genome shotgun (WGS) entry which is preliminary data.</text>
</comment>
<evidence type="ECO:0000256" key="1">
    <source>
        <dbReference type="ARBA" id="ARBA00023015"/>
    </source>
</evidence>
<sequence>MQDEPAERPDPGEIAFCLLQEVRAEFGGRTIPLGDQKRRLILAILLSHRMPVSDDALIGMAWEGAELDRIAAPVRLLQDHVQKLRGALKRAKPGAERLLPRGAGGYRSEAGRRQVDLWRFTDLAERARTLEGRDDARAVRLYRGALAQWGPLPDGPWTAAPLSGLKSCPWVDRTRQELVAEYQRALLACLEIELRIGPPGALVPELHRLTEAAEPPHDGFARLLLLALHRTGQKGAAVDAYERHCDRTEKHVGAAPGADLRELLQRICNDDPALSPPPPPPTGASMSESPSSPGPARTVQEIGETAATVVVEHARHALSGTLVVPPPPAGKLVAKVHEALGADPAGAKILGDLKREPDRADAVRMLRDALVTRMLADAALLKRLSRCVEQLDAGSGTPQTTINAKRIGKVVTFNDKVRMRDFNC</sequence>
<dbReference type="PANTHER" id="PTHR35807">
    <property type="entry name" value="TRANSCRIPTIONAL REGULATOR REDD-RELATED"/>
    <property type="match status" value="1"/>
</dbReference>
<evidence type="ECO:0000259" key="4">
    <source>
        <dbReference type="SMART" id="SM01043"/>
    </source>
</evidence>
<proteinExistence type="predicted"/>
<dbReference type="EMBL" id="WEGH01000002">
    <property type="protein sequence ID" value="MQY05862.1"/>
    <property type="molecule type" value="Genomic_DNA"/>
</dbReference>
<reference evidence="5 6" key="1">
    <citation type="submission" date="2019-10" db="EMBL/GenBank/DDBJ databases">
        <title>Actinomadura rubteroloni sp. nov. and Actinomadura macrotermitis sp. nov., isolated from the gut of fungus growing-termite Macrotermes natalensis.</title>
        <authorList>
            <person name="Benndorf R."/>
            <person name="Martin K."/>
            <person name="Kuefner M."/>
            <person name="De Beer W."/>
            <person name="Kaster A.-K."/>
            <person name="Vollmers J."/>
            <person name="Poulsen M."/>
            <person name="Beemelmanns C."/>
        </authorList>
    </citation>
    <scope>NUCLEOTIDE SEQUENCE [LARGE SCALE GENOMIC DNA]</scope>
    <source>
        <strain evidence="5 6">RB68</strain>
    </source>
</reference>
<keyword evidence="6" id="KW-1185">Reference proteome</keyword>
<gene>
    <name evidence="5" type="ORF">ACRB68_39390</name>
</gene>
<dbReference type="InterPro" id="IPR011990">
    <property type="entry name" value="TPR-like_helical_dom_sf"/>
</dbReference>
<dbReference type="Proteomes" id="UP000487268">
    <property type="component" value="Unassembled WGS sequence"/>
</dbReference>
<dbReference type="InterPro" id="IPR036388">
    <property type="entry name" value="WH-like_DNA-bd_sf"/>
</dbReference>
<dbReference type="Gene3D" id="1.10.10.10">
    <property type="entry name" value="Winged helix-like DNA-binding domain superfamily/Winged helix DNA-binding domain"/>
    <property type="match status" value="1"/>
</dbReference>
<dbReference type="OrthoDB" id="3474124at2"/>